<dbReference type="SUPFAM" id="SSF53474">
    <property type="entry name" value="alpha/beta-Hydrolases"/>
    <property type="match status" value="1"/>
</dbReference>
<dbReference type="AlphaFoldDB" id="A0A4Z1CMG6"/>
<dbReference type="EMBL" id="SRRO01000001">
    <property type="protein sequence ID" value="TGN64599.1"/>
    <property type="molecule type" value="Genomic_DNA"/>
</dbReference>
<dbReference type="Proteomes" id="UP000297496">
    <property type="component" value="Unassembled WGS sequence"/>
</dbReference>
<organism evidence="2 3">
    <name type="scientific">Nocardioides eburneiflavus</name>
    <dbReference type="NCBI Taxonomy" id="2518372"/>
    <lineage>
        <taxon>Bacteria</taxon>
        <taxon>Bacillati</taxon>
        <taxon>Actinomycetota</taxon>
        <taxon>Actinomycetes</taxon>
        <taxon>Propionibacteriales</taxon>
        <taxon>Nocardioidaceae</taxon>
        <taxon>Nocardioides</taxon>
    </lineage>
</organism>
<dbReference type="OrthoDB" id="8957634at2"/>
<comment type="caution">
    <text evidence="2">The sequence shown here is derived from an EMBL/GenBank/DDBJ whole genome shotgun (WGS) entry which is preliminary data.</text>
</comment>
<dbReference type="Gene3D" id="3.40.50.1820">
    <property type="entry name" value="alpha/beta hydrolase"/>
    <property type="match status" value="1"/>
</dbReference>
<dbReference type="Pfam" id="PF00561">
    <property type="entry name" value="Abhydrolase_1"/>
    <property type="match status" value="1"/>
</dbReference>
<keyword evidence="3" id="KW-1185">Reference proteome</keyword>
<name>A0A4Z1CMG6_9ACTN</name>
<gene>
    <name evidence="2" type="ORF">EXE59_11960</name>
</gene>
<dbReference type="InterPro" id="IPR000073">
    <property type="entry name" value="AB_hydrolase_1"/>
</dbReference>
<dbReference type="InterPro" id="IPR050471">
    <property type="entry name" value="AB_hydrolase"/>
</dbReference>
<feature type="domain" description="AB hydrolase-1" evidence="1">
    <location>
        <begin position="41"/>
        <end position="137"/>
    </location>
</feature>
<accession>A0A4Z1CMG6</accession>
<proteinExistence type="predicted"/>
<dbReference type="PANTHER" id="PTHR43433">
    <property type="entry name" value="HYDROLASE, ALPHA/BETA FOLD FAMILY PROTEIN"/>
    <property type="match status" value="1"/>
</dbReference>
<reference evidence="2 3" key="1">
    <citation type="submission" date="2019-04" db="EMBL/GenBank/DDBJ databases">
        <title>Three New Species of Nocardioides, Nocardioides euryhalodurans sp. nov., Nocardioides seonyuensis sp. nov. and Nocardioides eburneoflavus sp. nov. Isolated from Soil.</title>
        <authorList>
            <person name="Roh S.G."/>
            <person name="Lee C."/>
            <person name="Kim M.-K."/>
            <person name="Kim S.B."/>
        </authorList>
    </citation>
    <scope>NUCLEOTIDE SEQUENCE [LARGE SCALE GENOMIC DNA]</scope>
    <source>
        <strain evidence="2 3">MMS17-SY213</strain>
    </source>
</reference>
<evidence type="ECO:0000259" key="1">
    <source>
        <dbReference type="Pfam" id="PF00561"/>
    </source>
</evidence>
<dbReference type="GO" id="GO:0016787">
    <property type="term" value="F:hydrolase activity"/>
    <property type="evidence" value="ECO:0007669"/>
    <property type="project" value="UniProtKB-KW"/>
</dbReference>
<sequence length="275" mass="29860">MPLVEAGGIELEVHDAGTGDPVVLVQTALTADELAPLAERLVARGAYRAIVYHRRGYTSSSPVQGPGSVIRDAVDCRNLIHALGLRKVHVVGYSYSGAVALQLAADAPEHVQTLTLIEPPPVHVPSSAEFRAVNARLLDVRRARGPGAALEEFLTLVIGPDWRTEVEQHLPGAAEQMQRDTTTFFDTDLPALLSWRFDVEDARRINCPVLQVSGNDSGLWFAEVRDLVRAWLPQTEDILLTGADHSLALTHTPQVADALADFLDRHAILTGRGPE</sequence>
<evidence type="ECO:0000313" key="3">
    <source>
        <dbReference type="Proteomes" id="UP000297496"/>
    </source>
</evidence>
<dbReference type="PANTHER" id="PTHR43433:SF1">
    <property type="entry name" value="BLL5160 PROTEIN"/>
    <property type="match status" value="1"/>
</dbReference>
<protein>
    <submittedName>
        <fullName evidence="2">Alpha/beta hydrolase</fullName>
    </submittedName>
</protein>
<evidence type="ECO:0000313" key="2">
    <source>
        <dbReference type="EMBL" id="TGN64599.1"/>
    </source>
</evidence>
<dbReference type="InterPro" id="IPR029058">
    <property type="entry name" value="AB_hydrolase_fold"/>
</dbReference>
<dbReference type="RefSeq" id="WP_135839109.1">
    <property type="nucleotide sequence ID" value="NZ_SRRO01000001.1"/>
</dbReference>
<keyword evidence="2" id="KW-0378">Hydrolase</keyword>